<keyword evidence="5" id="KW-1185">Reference proteome</keyword>
<evidence type="ECO:0000256" key="1">
    <source>
        <dbReference type="SAM" id="MobiDB-lite"/>
    </source>
</evidence>
<gene>
    <name evidence="4" type="ORF">PCANC_01345</name>
    <name evidence="2" type="ORF">PCANC_17885</name>
    <name evidence="3" type="ORF">PCASD_01175</name>
</gene>
<accession>A0A2N5W697</accession>
<feature type="region of interest" description="Disordered" evidence="1">
    <location>
        <begin position="28"/>
        <end position="53"/>
    </location>
</feature>
<evidence type="ECO:0000313" key="5">
    <source>
        <dbReference type="Proteomes" id="UP000235388"/>
    </source>
</evidence>
<protein>
    <submittedName>
        <fullName evidence="4">Uncharacterized protein</fullName>
    </submittedName>
</protein>
<evidence type="ECO:0000313" key="2">
    <source>
        <dbReference type="EMBL" id="PLW13759.1"/>
    </source>
</evidence>
<evidence type="ECO:0000313" key="4">
    <source>
        <dbReference type="EMBL" id="PLW57767.1"/>
    </source>
</evidence>
<comment type="caution">
    <text evidence="4">The sequence shown here is derived from an EMBL/GenBank/DDBJ whole genome shotgun (WGS) entry which is preliminary data.</text>
</comment>
<evidence type="ECO:0000313" key="6">
    <source>
        <dbReference type="Proteomes" id="UP000235392"/>
    </source>
</evidence>
<dbReference type="EMBL" id="PGCJ01000940">
    <property type="protein sequence ID" value="PLW13759.1"/>
    <property type="molecule type" value="Genomic_DNA"/>
</dbReference>
<organism evidence="4 5">
    <name type="scientific">Puccinia coronata f. sp. avenae</name>
    <dbReference type="NCBI Taxonomy" id="200324"/>
    <lineage>
        <taxon>Eukaryota</taxon>
        <taxon>Fungi</taxon>
        <taxon>Dikarya</taxon>
        <taxon>Basidiomycota</taxon>
        <taxon>Pucciniomycotina</taxon>
        <taxon>Pucciniomycetes</taxon>
        <taxon>Pucciniales</taxon>
        <taxon>Pucciniaceae</taxon>
        <taxon>Puccinia</taxon>
    </lineage>
</organism>
<dbReference type="EMBL" id="PGCI01000008">
    <property type="protein sequence ID" value="PLW50834.1"/>
    <property type="molecule type" value="Genomic_DNA"/>
</dbReference>
<proteinExistence type="predicted"/>
<dbReference type="AlphaFoldDB" id="A0A2N5W697"/>
<reference evidence="5 6" key="1">
    <citation type="submission" date="2017-11" db="EMBL/GenBank/DDBJ databases">
        <title>De novo assembly and phasing of dikaryotic genomes from two isolates of Puccinia coronata f. sp. avenae, the causal agent of oat crown rust.</title>
        <authorList>
            <person name="Miller M.E."/>
            <person name="Zhang Y."/>
            <person name="Omidvar V."/>
            <person name="Sperschneider J."/>
            <person name="Schwessinger B."/>
            <person name="Raley C."/>
            <person name="Palmer J.M."/>
            <person name="Garnica D."/>
            <person name="Upadhyaya N."/>
            <person name="Rathjen J."/>
            <person name="Taylor J.M."/>
            <person name="Park R.F."/>
            <person name="Dodds P.N."/>
            <person name="Hirsch C.D."/>
            <person name="Kianian S.F."/>
            <person name="Figueroa M."/>
        </authorList>
    </citation>
    <scope>NUCLEOTIDE SEQUENCE [LARGE SCALE GENOMIC DNA]</scope>
    <source>
        <strain evidence="4">12NC29</strain>
        <strain evidence="3">12SD80</strain>
    </source>
</reference>
<name>A0A2N5W697_9BASI</name>
<dbReference type="Proteomes" id="UP000235392">
    <property type="component" value="Unassembled WGS sequence"/>
</dbReference>
<evidence type="ECO:0000313" key="3">
    <source>
        <dbReference type="EMBL" id="PLW50834.1"/>
    </source>
</evidence>
<sequence>MHAALVKSEEDEAGLSGCLLALEQVDMRPGSSSSSSSSESSSSSFASSSTSFTTPSLRFRLCITPLTNAESFSRSYRSSGPSGANN</sequence>
<feature type="compositionally biased region" description="Low complexity" evidence="1">
    <location>
        <begin position="31"/>
        <end position="53"/>
    </location>
</feature>
<dbReference type="Proteomes" id="UP000235388">
    <property type="component" value="Unassembled WGS sequence"/>
</dbReference>
<dbReference type="EMBL" id="PGCJ01000008">
    <property type="protein sequence ID" value="PLW57767.1"/>
    <property type="molecule type" value="Genomic_DNA"/>
</dbReference>